<evidence type="ECO:0000313" key="10">
    <source>
        <dbReference type="Proteomes" id="UP000694941"/>
    </source>
</evidence>
<name>A0ABM1BR11_LIMPO</name>
<evidence type="ECO:0000256" key="4">
    <source>
        <dbReference type="ARBA" id="ARBA00022692"/>
    </source>
</evidence>
<evidence type="ECO:0000256" key="3">
    <source>
        <dbReference type="ARBA" id="ARBA00006792"/>
    </source>
</evidence>
<reference evidence="11" key="1">
    <citation type="submission" date="2025-08" db="UniProtKB">
        <authorList>
            <consortium name="RefSeq"/>
        </authorList>
    </citation>
    <scope>IDENTIFICATION</scope>
    <source>
        <tissue evidence="11">Muscle</tissue>
    </source>
</reference>
<protein>
    <recommendedName>
        <fullName evidence="9">MICOS complex subunit MIC10</fullName>
    </recommendedName>
</protein>
<proteinExistence type="inferred from homology"/>
<comment type="similarity">
    <text evidence="3 9">Belongs to the MICOS complex subunit Mic10 family.</text>
</comment>
<dbReference type="GeneID" id="106470953"/>
<evidence type="ECO:0000313" key="11">
    <source>
        <dbReference type="RefSeq" id="XP_013786985.1"/>
    </source>
</evidence>
<comment type="subcellular location">
    <subcellularLocation>
        <location evidence="2 9">Mitochondrion inner membrane</location>
        <topology evidence="2 9">Single-pass membrane protein</topology>
    </subcellularLocation>
</comment>
<accession>A0ABM1BR11</accession>
<comment type="function">
    <text evidence="1 9">Component of the MICOS complex, a large protein complex of the mitochondrial inner membrane that plays crucial roles in the maintenance of crista junctions, inner membrane architecture, and formation of contact sites to the outer membrane.</text>
</comment>
<dbReference type="PANTHER" id="PTHR21304:SF0">
    <property type="entry name" value="MICOS COMPLEX SUBUNIT MIC10"/>
    <property type="match status" value="1"/>
</dbReference>
<evidence type="ECO:0000256" key="5">
    <source>
        <dbReference type="ARBA" id="ARBA00022792"/>
    </source>
</evidence>
<dbReference type="RefSeq" id="XP_013786985.1">
    <property type="nucleotide sequence ID" value="XM_013931531.2"/>
</dbReference>
<evidence type="ECO:0000256" key="8">
    <source>
        <dbReference type="ARBA" id="ARBA00023136"/>
    </source>
</evidence>
<evidence type="ECO:0000256" key="6">
    <source>
        <dbReference type="ARBA" id="ARBA00022989"/>
    </source>
</evidence>
<dbReference type="PANTHER" id="PTHR21304">
    <property type="entry name" value="MICOS COMPLEX SUBUNIT MIC10"/>
    <property type="match status" value="1"/>
</dbReference>
<sequence>MANVNRKSEDEFGEKWENCLADTFIKMGAGLGVGIIFSVFMFKRKTWPLAFGVGTGVGMGMSNCQHSLNEPFFARVQKLKVKPKELSPTSGEQTS</sequence>
<evidence type="ECO:0000256" key="7">
    <source>
        <dbReference type="ARBA" id="ARBA00023128"/>
    </source>
</evidence>
<keyword evidence="6 9" id="KW-1133">Transmembrane helix</keyword>
<evidence type="ECO:0000256" key="2">
    <source>
        <dbReference type="ARBA" id="ARBA00004434"/>
    </source>
</evidence>
<dbReference type="Pfam" id="PF04418">
    <property type="entry name" value="DUF543"/>
    <property type="match status" value="1"/>
</dbReference>
<evidence type="ECO:0000256" key="1">
    <source>
        <dbReference type="ARBA" id="ARBA00002689"/>
    </source>
</evidence>
<keyword evidence="5 9" id="KW-0999">Mitochondrion inner membrane</keyword>
<comment type="subunit">
    <text evidence="9">Component of the mitochondrial contact site and cristae organizing system (MICOS) complex.</text>
</comment>
<keyword evidence="10" id="KW-1185">Reference proteome</keyword>
<keyword evidence="4 9" id="KW-0812">Transmembrane</keyword>
<gene>
    <name evidence="11" type="primary">LOC106470953</name>
</gene>
<dbReference type="InterPro" id="IPR007512">
    <property type="entry name" value="Mic10"/>
</dbReference>
<keyword evidence="8 9" id="KW-0472">Membrane</keyword>
<evidence type="ECO:0000256" key="9">
    <source>
        <dbReference type="RuleBase" id="RU363011"/>
    </source>
</evidence>
<keyword evidence="7 9" id="KW-0496">Mitochondrion</keyword>
<organism evidence="10 11">
    <name type="scientific">Limulus polyphemus</name>
    <name type="common">Atlantic horseshoe crab</name>
    <dbReference type="NCBI Taxonomy" id="6850"/>
    <lineage>
        <taxon>Eukaryota</taxon>
        <taxon>Metazoa</taxon>
        <taxon>Ecdysozoa</taxon>
        <taxon>Arthropoda</taxon>
        <taxon>Chelicerata</taxon>
        <taxon>Merostomata</taxon>
        <taxon>Xiphosura</taxon>
        <taxon>Limulidae</taxon>
        <taxon>Limulus</taxon>
    </lineage>
</organism>
<dbReference type="Proteomes" id="UP000694941">
    <property type="component" value="Unplaced"/>
</dbReference>
<feature type="transmembrane region" description="Helical" evidence="9">
    <location>
        <begin position="24"/>
        <end position="42"/>
    </location>
</feature>